<reference evidence="11" key="1">
    <citation type="journal article" date="2020" name="Stud. Mycol.">
        <title>101 Dothideomycetes genomes: a test case for predicting lifestyles and emergence of pathogens.</title>
        <authorList>
            <person name="Haridas S."/>
            <person name="Albert R."/>
            <person name="Binder M."/>
            <person name="Bloem J."/>
            <person name="Labutti K."/>
            <person name="Salamov A."/>
            <person name="Andreopoulos B."/>
            <person name="Baker S."/>
            <person name="Barry K."/>
            <person name="Bills G."/>
            <person name="Bluhm B."/>
            <person name="Cannon C."/>
            <person name="Castanera R."/>
            <person name="Culley D."/>
            <person name="Daum C."/>
            <person name="Ezra D."/>
            <person name="Gonzalez J."/>
            <person name="Henrissat B."/>
            <person name="Kuo A."/>
            <person name="Liang C."/>
            <person name="Lipzen A."/>
            <person name="Lutzoni F."/>
            <person name="Magnuson J."/>
            <person name="Mondo S."/>
            <person name="Nolan M."/>
            <person name="Ohm R."/>
            <person name="Pangilinan J."/>
            <person name="Park H.-J."/>
            <person name="Ramirez L."/>
            <person name="Alfaro M."/>
            <person name="Sun H."/>
            <person name="Tritt A."/>
            <person name="Yoshinaga Y."/>
            <person name="Zwiers L.-H."/>
            <person name="Turgeon B."/>
            <person name="Goodwin S."/>
            <person name="Spatafora J."/>
            <person name="Crous P."/>
            <person name="Grigoriev I."/>
        </authorList>
    </citation>
    <scope>NUCLEOTIDE SEQUENCE</scope>
    <source>
        <strain evidence="11">CBS 260.36</strain>
    </source>
</reference>
<keyword evidence="7 9" id="KW-0539">Nucleus</keyword>
<organism evidence="11 12">
    <name type="scientific">Myriangium duriaei CBS 260.36</name>
    <dbReference type="NCBI Taxonomy" id="1168546"/>
    <lineage>
        <taxon>Eukaryota</taxon>
        <taxon>Fungi</taxon>
        <taxon>Dikarya</taxon>
        <taxon>Ascomycota</taxon>
        <taxon>Pezizomycotina</taxon>
        <taxon>Dothideomycetes</taxon>
        <taxon>Dothideomycetidae</taxon>
        <taxon>Myriangiales</taxon>
        <taxon>Myriangiaceae</taxon>
        <taxon>Myriangium</taxon>
    </lineage>
</organism>
<evidence type="ECO:0000256" key="7">
    <source>
        <dbReference type="ARBA" id="ARBA00023242"/>
    </source>
</evidence>
<comment type="similarity">
    <text evidence="2 9">Belongs to the Mediator complex subunit 19 family.</text>
</comment>
<dbReference type="GO" id="GO:0006357">
    <property type="term" value="P:regulation of transcription by RNA polymerase II"/>
    <property type="evidence" value="ECO:0007669"/>
    <property type="project" value="InterPro"/>
</dbReference>
<protein>
    <recommendedName>
        <fullName evidence="3 9">Mediator of RNA polymerase II transcription subunit 19</fullName>
    </recommendedName>
    <alternativeName>
        <fullName evidence="8 9">Mediator complex subunit 19</fullName>
    </alternativeName>
</protein>
<comment type="subunit">
    <text evidence="9">Component of the Mediator complex.</text>
</comment>
<keyword evidence="5 9" id="KW-0010">Activator</keyword>
<evidence type="ECO:0000256" key="10">
    <source>
        <dbReference type="SAM" id="MobiDB-lite"/>
    </source>
</evidence>
<name>A0A9P4MHF1_9PEZI</name>
<dbReference type="Pfam" id="PF08633">
    <property type="entry name" value="Rox3"/>
    <property type="match status" value="1"/>
</dbReference>
<evidence type="ECO:0000313" key="11">
    <source>
        <dbReference type="EMBL" id="KAF2153103.1"/>
    </source>
</evidence>
<evidence type="ECO:0000256" key="8">
    <source>
        <dbReference type="ARBA" id="ARBA00032018"/>
    </source>
</evidence>
<dbReference type="InterPro" id="IPR013942">
    <property type="entry name" value="Mediator_Med19_fun"/>
</dbReference>
<dbReference type="OrthoDB" id="2160599at2759"/>
<keyword evidence="6 9" id="KW-0804">Transcription</keyword>
<evidence type="ECO:0000256" key="6">
    <source>
        <dbReference type="ARBA" id="ARBA00023163"/>
    </source>
</evidence>
<evidence type="ECO:0000256" key="4">
    <source>
        <dbReference type="ARBA" id="ARBA00023015"/>
    </source>
</evidence>
<evidence type="ECO:0000256" key="9">
    <source>
        <dbReference type="RuleBase" id="RU364151"/>
    </source>
</evidence>
<evidence type="ECO:0000256" key="5">
    <source>
        <dbReference type="ARBA" id="ARBA00023159"/>
    </source>
</evidence>
<comment type="function">
    <text evidence="9">Component of the Mediator complex, a coactivator involved in the regulated transcription of nearly all RNA polymerase II-dependent genes. Mediator functions as a bridge to convey information from gene-specific regulatory proteins to the basal RNA polymerase II transcription machinery. Mediator is recruited to promoters by direct interactions with regulatory proteins and serves as a scaffold for the assembly of a functional preinitiation complex with RNA polymerase II and the general transcription factors.</text>
</comment>
<feature type="compositionally biased region" description="Basic and acidic residues" evidence="10">
    <location>
        <begin position="93"/>
        <end position="107"/>
    </location>
</feature>
<comment type="subcellular location">
    <subcellularLocation>
        <location evidence="1 9">Nucleus</location>
    </subcellularLocation>
</comment>
<feature type="compositionally biased region" description="Basic residues" evidence="10">
    <location>
        <begin position="344"/>
        <end position="355"/>
    </location>
</feature>
<sequence>MASREPSPKRQRLSPPGDDSPSFATTSGADSAYGSTTASQVNGVLSNTGASTISASGSSQAPFTQNATVKLESIPETSPTIKAEDMEMQDMANEDHRRTDHERKDGDNPSALENFPLLCKKSHPLSRPHPTQNLVNLYSLSDLASSVARRDPVTGAKINKLRKSYEGKVKKQSLPGRNKPTVLEGELMGLMEWADEAWYDQKIYGRELENALDPLKGRLWRSEEGSAATKIDRALQLNPGRLPRDEDQTWRATLALDEPASAQPKAAPPKPTALSAVNGLKPGLTTGMRASAPASPAARSPGAVDRPDRAGKKRRYNDQTFEGYAESGWAEDDGYSTGGDAAKRGKRRRVSVGVS</sequence>
<evidence type="ECO:0000256" key="3">
    <source>
        <dbReference type="ARBA" id="ARBA00019615"/>
    </source>
</evidence>
<feature type="region of interest" description="Disordered" evidence="10">
    <location>
        <begin position="1"/>
        <end position="114"/>
    </location>
</feature>
<feature type="compositionally biased region" description="Polar residues" evidence="10">
    <location>
        <begin position="22"/>
        <end position="45"/>
    </location>
</feature>
<dbReference type="AlphaFoldDB" id="A0A9P4MHF1"/>
<feature type="compositionally biased region" description="Low complexity" evidence="10">
    <location>
        <begin position="289"/>
        <end position="301"/>
    </location>
</feature>
<keyword evidence="12" id="KW-1185">Reference proteome</keyword>
<gene>
    <name evidence="9" type="primary">MED19</name>
    <name evidence="11" type="ORF">K461DRAFT_267744</name>
</gene>
<feature type="compositionally biased region" description="Low complexity" evidence="10">
    <location>
        <begin position="46"/>
        <end position="59"/>
    </location>
</feature>
<dbReference type="GO" id="GO:0016592">
    <property type="term" value="C:mediator complex"/>
    <property type="evidence" value="ECO:0007669"/>
    <property type="project" value="InterPro"/>
</dbReference>
<evidence type="ECO:0000256" key="2">
    <source>
        <dbReference type="ARBA" id="ARBA00009259"/>
    </source>
</evidence>
<dbReference type="Proteomes" id="UP000799439">
    <property type="component" value="Unassembled WGS sequence"/>
</dbReference>
<accession>A0A9P4MHF1</accession>
<evidence type="ECO:0000313" key="12">
    <source>
        <dbReference type="Proteomes" id="UP000799439"/>
    </source>
</evidence>
<dbReference type="GO" id="GO:0003712">
    <property type="term" value="F:transcription coregulator activity"/>
    <property type="evidence" value="ECO:0007669"/>
    <property type="project" value="InterPro"/>
</dbReference>
<dbReference type="EMBL" id="ML996085">
    <property type="protein sequence ID" value="KAF2153103.1"/>
    <property type="molecule type" value="Genomic_DNA"/>
</dbReference>
<feature type="region of interest" description="Disordered" evidence="10">
    <location>
        <begin position="257"/>
        <end position="355"/>
    </location>
</feature>
<proteinExistence type="inferred from homology"/>
<comment type="caution">
    <text evidence="11">The sequence shown here is derived from an EMBL/GenBank/DDBJ whole genome shotgun (WGS) entry which is preliminary data.</text>
</comment>
<keyword evidence="4 9" id="KW-0805">Transcription regulation</keyword>
<evidence type="ECO:0000256" key="1">
    <source>
        <dbReference type="ARBA" id="ARBA00004123"/>
    </source>
</evidence>